<dbReference type="GO" id="GO:0006355">
    <property type="term" value="P:regulation of DNA-templated transcription"/>
    <property type="evidence" value="ECO:0007669"/>
    <property type="project" value="InterPro"/>
</dbReference>
<evidence type="ECO:0000313" key="6">
    <source>
        <dbReference type="Proteomes" id="UP000472262"/>
    </source>
</evidence>
<dbReference type="Proteomes" id="UP000472262">
    <property type="component" value="Unassembled WGS sequence"/>
</dbReference>
<keyword evidence="1" id="KW-0539">Nucleus</keyword>
<organism evidence="5 6">
    <name type="scientific">Sinocyclocheilus grahami</name>
    <name type="common">Dianchi golden-line fish</name>
    <name type="synonym">Barbus grahami</name>
    <dbReference type="NCBI Taxonomy" id="75366"/>
    <lineage>
        <taxon>Eukaryota</taxon>
        <taxon>Metazoa</taxon>
        <taxon>Chordata</taxon>
        <taxon>Craniata</taxon>
        <taxon>Vertebrata</taxon>
        <taxon>Euteleostomi</taxon>
        <taxon>Actinopterygii</taxon>
        <taxon>Neopterygii</taxon>
        <taxon>Teleostei</taxon>
        <taxon>Ostariophysi</taxon>
        <taxon>Cypriniformes</taxon>
        <taxon>Cyprinidae</taxon>
        <taxon>Cyprininae</taxon>
        <taxon>Sinocyclocheilus</taxon>
    </lineage>
</organism>
<evidence type="ECO:0000256" key="2">
    <source>
        <dbReference type="PROSITE-ProRule" id="PRU00094"/>
    </source>
</evidence>
<evidence type="ECO:0000256" key="1">
    <source>
        <dbReference type="ARBA" id="ARBA00023242"/>
    </source>
</evidence>
<feature type="domain" description="GATA-type" evidence="4">
    <location>
        <begin position="232"/>
        <end position="253"/>
    </location>
</feature>
<dbReference type="Gene3D" id="3.30.50.10">
    <property type="entry name" value="Erythroid Transcription Factor GATA-1, subunit A"/>
    <property type="match status" value="1"/>
</dbReference>
<dbReference type="OrthoDB" id="515401at2759"/>
<proteinExistence type="predicted"/>
<feature type="compositionally biased region" description="Polar residues" evidence="3">
    <location>
        <begin position="41"/>
        <end position="66"/>
    </location>
</feature>
<dbReference type="AlphaFoldDB" id="A0A672KDD9"/>
<evidence type="ECO:0000259" key="4">
    <source>
        <dbReference type="PROSITE" id="PS50114"/>
    </source>
</evidence>
<dbReference type="InterPro" id="IPR013088">
    <property type="entry name" value="Znf_NHR/GATA"/>
</dbReference>
<name>A0A672KDD9_SINGR</name>
<accession>A0A672KDD9</accession>
<keyword evidence="2" id="KW-0479">Metal-binding</keyword>
<feature type="compositionally biased region" description="Polar residues" evidence="3">
    <location>
        <begin position="1"/>
        <end position="15"/>
    </location>
</feature>
<keyword evidence="2" id="KW-0863">Zinc-finger</keyword>
<dbReference type="GeneID" id="107577313"/>
<reference evidence="5" key="1">
    <citation type="submission" date="2025-08" db="UniProtKB">
        <authorList>
            <consortium name="Ensembl"/>
        </authorList>
    </citation>
    <scope>IDENTIFICATION</scope>
</reference>
<evidence type="ECO:0000313" key="5">
    <source>
        <dbReference type="Ensembl" id="ENSSGRP00000009367.1"/>
    </source>
</evidence>
<dbReference type="PROSITE" id="PS50114">
    <property type="entry name" value="GATA_ZN_FINGER_2"/>
    <property type="match status" value="1"/>
</dbReference>
<dbReference type="InterPro" id="IPR000679">
    <property type="entry name" value="Znf_GATA"/>
</dbReference>
<evidence type="ECO:0000256" key="3">
    <source>
        <dbReference type="SAM" id="MobiDB-lite"/>
    </source>
</evidence>
<dbReference type="KEGG" id="sgh:107577313"/>
<dbReference type="Ensembl" id="ENSSGRT00000010205.1">
    <property type="protein sequence ID" value="ENSSGRP00000009367.1"/>
    <property type="gene ID" value="ENSSGRG00000006318.1"/>
</dbReference>
<sequence>MENSSEQSRWVSPSLISPDPLANYTTEPSLLPPSEDDEPFYSSSETDLLPSYYSTSGQSRASSSYRHSPVRQVYSSPSILGNIQWLDNSAGHSLNSSYNPTSTVWASSPFTKTPLHPHTSTSIYSNSVTPSFTSPKDGFASPSHDGKESPRLQEVLKAERLSPMGGSGSSFLNLSSAAGGGYGPSSHMLGPYGSYMTTSQDYSSAALYSTTGPWMSPSSYSPKLRNKMILSPPEARECVNCGATATPLWRRDG</sequence>
<dbReference type="OMA" id="CSEPDYS"/>
<keyword evidence="6" id="KW-1185">Reference proteome</keyword>
<dbReference type="GO" id="GO:0008270">
    <property type="term" value="F:zinc ion binding"/>
    <property type="evidence" value="ECO:0007669"/>
    <property type="project" value="UniProtKB-KW"/>
</dbReference>
<feature type="region of interest" description="Disordered" evidence="3">
    <location>
        <begin position="1"/>
        <end position="68"/>
    </location>
</feature>
<reference evidence="5" key="2">
    <citation type="submission" date="2025-09" db="UniProtKB">
        <authorList>
            <consortium name="Ensembl"/>
        </authorList>
    </citation>
    <scope>IDENTIFICATION</scope>
</reference>
<dbReference type="InParanoid" id="A0A672KDD9"/>
<dbReference type="GO" id="GO:0043565">
    <property type="term" value="F:sequence-specific DNA binding"/>
    <property type="evidence" value="ECO:0007669"/>
    <property type="project" value="InterPro"/>
</dbReference>
<keyword evidence="2" id="KW-0862">Zinc</keyword>
<protein>
    <submittedName>
        <fullName evidence="5">GATA-binding factor 2-like</fullName>
    </submittedName>
</protein>
<dbReference type="RefSeq" id="XP_016118888.1">
    <property type="nucleotide sequence ID" value="XM_016263402.1"/>
</dbReference>
<gene>
    <name evidence="5" type="primary">LOC107577313</name>
</gene>